<dbReference type="Proteomes" id="UP001431783">
    <property type="component" value="Unassembled WGS sequence"/>
</dbReference>
<evidence type="ECO:0000313" key="3">
    <source>
        <dbReference type="EMBL" id="KAK9885297.1"/>
    </source>
</evidence>
<keyword evidence="1" id="KW-0687">Ribonucleoprotein</keyword>
<dbReference type="Pfam" id="PF00333">
    <property type="entry name" value="Ribosomal_S5"/>
    <property type="match status" value="1"/>
</dbReference>
<keyword evidence="1" id="KW-0689">Ribosomal protein</keyword>
<keyword evidence="4" id="KW-1185">Reference proteome</keyword>
<dbReference type="PROSITE" id="PS50881">
    <property type="entry name" value="S5_DSRBD"/>
    <property type="match status" value="1"/>
</dbReference>
<evidence type="ECO:0000256" key="1">
    <source>
        <dbReference type="PROSITE-ProRule" id="PRU00268"/>
    </source>
</evidence>
<dbReference type="Gene3D" id="3.30.160.20">
    <property type="match status" value="1"/>
</dbReference>
<dbReference type="GO" id="GO:1990904">
    <property type="term" value="C:ribonucleoprotein complex"/>
    <property type="evidence" value="ECO:0007669"/>
    <property type="project" value="UniProtKB-UniRule"/>
</dbReference>
<accession>A0AAW1UP65</accession>
<comment type="caution">
    <text evidence="3">The sequence shown here is derived from an EMBL/GenBank/DDBJ whole genome shotgun (WGS) entry which is preliminary data.</text>
</comment>
<name>A0AAW1UP65_9CUCU</name>
<dbReference type="GO" id="GO:0003735">
    <property type="term" value="F:structural constituent of ribosome"/>
    <property type="evidence" value="ECO:0007669"/>
    <property type="project" value="UniProtKB-UniRule"/>
</dbReference>
<evidence type="ECO:0000259" key="2">
    <source>
        <dbReference type="PROSITE" id="PS50881"/>
    </source>
</evidence>
<gene>
    <name evidence="3" type="ORF">WA026_010791</name>
</gene>
<dbReference type="AlphaFoldDB" id="A0AAW1UP65"/>
<dbReference type="GO" id="GO:0003723">
    <property type="term" value="F:RNA binding"/>
    <property type="evidence" value="ECO:0007669"/>
    <property type="project" value="InterPro"/>
</dbReference>
<dbReference type="GO" id="GO:0006412">
    <property type="term" value="P:translation"/>
    <property type="evidence" value="ECO:0007669"/>
    <property type="project" value="InterPro"/>
</dbReference>
<dbReference type="EMBL" id="JARQZJ010000095">
    <property type="protein sequence ID" value="KAK9885297.1"/>
    <property type="molecule type" value="Genomic_DNA"/>
</dbReference>
<sequence length="114" mass="12420">MPLRQQKSAGQRSHFKAFVAIGDSNGHIGLGVNGGKKVGTAIHGVIFLTDIPIVPVCRVTLRLIQLLVVAALFPFLYRATPCKCLVLKVVQNVLLSFGVTSQRQPQPLLLRLNH</sequence>
<proteinExistence type="predicted"/>
<dbReference type="InterPro" id="IPR013810">
    <property type="entry name" value="Ribosomal_uS5_N"/>
</dbReference>
<dbReference type="GO" id="GO:0005840">
    <property type="term" value="C:ribosome"/>
    <property type="evidence" value="ECO:0007669"/>
    <property type="project" value="UniProtKB-KW"/>
</dbReference>
<protein>
    <recommendedName>
        <fullName evidence="2">S5 DRBM domain-containing protein</fullName>
    </recommendedName>
</protein>
<feature type="domain" description="S5 DRBM" evidence="2">
    <location>
        <begin position="1"/>
        <end position="56"/>
    </location>
</feature>
<reference evidence="3 4" key="1">
    <citation type="submission" date="2023-03" db="EMBL/GenBank/DDBJ databases">
        <title>Genome insight into feeding habits of ladybird beetles.</title>
        <authorList>
            <person name="Li H.-S."/>
            <person name="Huang Y.-H."/>
            <person name="Pang H."/>
        </authorList>
    </citation>
    <scope>NUCLEOTIDE SEQUENCE [LARGE SCALE GENOMIC DNA]</scope>
    <source>
        <strain evidence="3">SYSU_2023b</strain>
        <tissue evidence="3">Whole body</tissue>
    </source>
</reference>
<dbReference type="SUPFAM" id="SSF54768">
    <property type="entry name" value="dsRNA-binding domain-like"/>
    <property type="match status" value="1"/>
</dbReference>
<organism evidence="3 4">
    <name type="scientific">Henosepilachna vigintioctopunctata</name>
    <dbReference type="NCBI Taxonomy" id="420089"/>
    <lineage>
        <taxon>Eukaryota</taxon>
        <taxon>Metazoa</taxon>
        <taxon>Ecdysozoa</taxon>
        <taxon>Arthropoda</taxon>
        <taxon>Hexapoda</taxon>
        <taxon>Insecta</taxon>
        <taxon>Pterygota</taxon>
        <taxon>Neoptera</taxon>
        <taxon>Endopterygota</taxon>
        <taxon>Coleoptera</taxon>
        <taxon>Polyphaga</taxon>
        <taxon>Cucujiformia</taxon>
        <taxon>Coccinelloidea</taxon>
        <taxon>Coccinellidae</taxon>
        <taxon>Epilachninae</taxon>
        <taxon>Epilachnini</taxon>
        <taxon>Henosepilachna</taxon>
    </lineage>
</organism>
<evidence type="ECO:0000313" key="4">
    <source>
        <dbReference type="Proteomes" id="UP001431783"/>
    </source>
</evidence>